<keyword evidence="5" id="KW-0249">Electron transport</keyword>
<evidence type="ECO:0000256" key="7">
    <source>
        <dbReference type="ARBA" id="ARBA00023014"/>
    </source>
</evidence>
<dbReference type="Proteomes" id="UP001500279">
    <property type="component" value="Unassembled WGS sequence"/>
</dbReference>
<keyword evidence="11" id="KW-1185">Reference proteome</keyword>
<dbReference type="CDD" id="cd00207">
    <property type="entry name" value="fer2"/>
    <property type="match status" value="1"/>
</dbReference>
<dbReference type="Pfam" id="PF00111">
    <property type="entry name" value="Fer2"/>
    <property type="match status" value="1"/>
</dbReference>
<evidence type="ECO:0000313" key="11">
    <source>
        <dbReference type="Proteomes" id="UP001500279"/>
    </source>
</evidence>
<dbReference type="SUPFAM" id="SSF54292">
    <property type="entry name" value="2Fe-2S ferredoxin-like"/>
    <property type="match status" value="1"/>
</dbReference>
<reference evidence="11" key="1">
    <citation type="journal article" date="2019" name="Int. J. Syst. Evol. Microbiol.">
        <title>The Global Catalogue of Microorganisms (GCM) 10K type strain sequencing project: providing services to taxonomists for standard genome sequencing and annotation.</title>
        <authorList>
            <consortium name="The Broad Institute Genomics Platform"/>
            <consortium name="The Broad Institute Genome Sequencing Center for Infectious Disease"/>
            <person name="Wu L."/>
            <person name="Ma J."/>
        </authorList>
    </citation>
    <scope>NUCLEOTIDE SEQUENCE [LARGE SCALE GENOMIC DNA]</scope>
    <source>
        <strain evidence="11">JCM 15503</strain>
    </source>
</reference>
<comment type="similarity">
    <text evidence="1">Belongs to the 2Fe2S plant-type ferredoxin family.</text>
</comment>
<comment type="cofactor">
    <cofactor evidence="8">
        <name>[2Fe-2S] cluster</name>
        <dbReference type="ChEBI" id="CHEBI:190135"/>
    </cofactor>
</comment>
<evidence type="ECO:0000259" key="9">
    <source>
        <dbReference type="PROSITE" id="PS51085"/>
    </source>
</evidence>
<dbReference type="InterPro" id="IPR001041">
    <property type="entry name" value="2Fe-2S_ferredoxin-type"/>
</dbReference>
<name>A0ABP3VV34_9BURK</name>
<dbReference type="InterPro" id="IPR036010">
    <property type="entry name" value="2Fe-2S_ferredoxin-like_sf"/>
</dbReference>
<gene>
    <name evidence="10" type="ORF">GCM10009107_59180</name>
</gene>
<evidence type="ECO:0000256" key="4">
    <source>
        <dbReference type="ARBA" id="ARBA00022723"/>
    </source>
</evidence>
<evidence type="ECO:0000256" key="2">
    <source>
        <dbReference type="ARBA" id="ARBA00022448"/>
    </source>
</evidence>
<evidence type="ECO:0000256" key="1">
    <source>
        <dbReference type="ARBA" id="ARBA00007874"/>
    </source>
</evidence>
<dbReference type="PANTHER" id="PTHR43112:SF3">
    <property type="entry name" value="FERREDOXIN-2, CHLOROPLASTIC"/>
    <property type="match status" value="1"/>
</dbReference>
<organism evidence="10 11">
    <name type="scientific">Ideonella azotifigens</name>
    <dbReference type="NCBI Taxonomy" id="513160"/>
    <lineage>
        <taxon>Bacteria</taxon>
        <taxon>Pseudomonadati</taxon>
        <taxon>Pseudomonadota</taxon>
        <taxon>Betaproteobacteria</taxon>
        <taxon>Burkholderiales</taxon>
        <taxon>Sphaerotilaceae</taxon>
        <taxon>Ideonella</taxon>
    </lineage>
</organism>
<dbReference type="PROSITE" id="PS51085">
    <property type="entry name" value="2FE2S_FER_2"/>
    <property type="match status" value="1"/>
</dbReference>
<dbReference type="EMBL" id="BAAAEW010000047">
    <property type="protein sequence ID" value="GAA0768910.1"/>
    <property type="molecule type" value="Genomic_DNA"/>
</dbReference>
<keyword evidence="4" id="KW-0479">Metal-binding</keyword>
<keyword evidence="2" id="KW-0813">Transport</keyword>
<protein>
    <submittedName>
        <fullName evidence="10">2Fe-2S iron-sulfur cluster-binding protein</fullName>
    </submittedName>
</protein>
<evidence type="ECO:0000256" key="5">
    <source>
        <dbReference type="ARBA" id="ARBA00022982"/>
    </source>
</evidence>
<sequence length="107" mass="11530">MSSEASPPTADAPSARWLEIQPQGWRLPLPPGLSLLEAAQQAGVRLARSCRNGTCRACRCQLLAGEVRYRVEWPGISAEERAEGLILPCVAEPLGDVRIEAPAAQKL</sequence>
<dbReference type="PANTHER" id="PTHR43112">
    <property type="entry name" value="FERREDOXIN"/>
    <property type="match status" value="1"/>
</dbReference>
<keyword evidence="7" id="KW-0411">Iron-sulfur</keyword>
<evidence type="ECO:0000256" key="6">
    <source>
        <dbReference type="ARBA" id="ARBA00023004"/>
    </source>
</evidence>
<evidence type="ECO:0000313" key="10">
    <source>
        <dbReference type="EMBL" id="GAA0768910.1"/>
    </source>
</evidence>
<evidence type="ECO:0000256" key="3">
    <source>
        <dbReference type="ARBA" id="ARBA00022714"/>
    </source>
</evidence>
<dbReference type="RefSeq" id="WP_231010166.1">
    <property type="nucleotide sequence ID" value="NZ_BAAAEW010000047.1"/>
</dbReference>
<dbReference type="InterPro" id="IPR012675">
    <property type="entry name" value="Beta-grasp_dom_sf"/>
</dbReference>
<accession>A0ABP3VV34</accession>
<feature type="domain" description="2Fe-2S ferredoxin-type" evidence="9">
    <location>
        <begin position="16"/>
        <end position="105"/>
    </location>
</feature>
<comment type="caution">
    <text evidence="10">The sequence shown here is derived from an EMBL/GenBank/DDBJ whole genome shotgun (WGS) entry which is preliminary data.</text>
</comment>
<proteinExistence type="inferred from homology"/>
<evidence type="ECO:0000256" key="8">
    <source>
        <dbReference type="ARBA" id="ARBA00034078"/>
    </source>
</evidence>
<keyword evidence="3" id="KW-0001">2Fe-2S</keyword>
<keyword evidence="6" id="KW-0408">Iron</keyword>
<dbReference type="Gene3D" id="3.10.20.30">
    <property type="match status" value="1"/>
</dbReference>